<reference evidence="1 2" key="1">
    <citation type="journal article" date="2010" name="J. Bacteriol.">
        <title>Biochemical characterization of a novel indole prenyltransferase from Streptomyces sp. SN-593.</title>
        <authorList>
            <person name="Takahashi S."/>
            <person name="Takagi H."/>
            <person name="Toyoda A."/>
            <person name="Uramoto M."/>
            <person name="Nogawa T."/>
            <person name="Ueki M."/>
            <person name="Sakaki Y."/>
            <person name="Osada H."/>
        </authorList>
    </citation>
    <scope>NUCLEOTIDE SEQUENCE [LARGE SCALE GENOMIC DNA]</scope>
    <source>
        <strain evidence="1 2">SN-593</strain>
    </source>
</reference>
<reference evidence="1 2" key="4">
    <citation type="journal article" date="2020" name="Sci. Rep.">
        <title>beta-carboline chemical signals induce reveromycin production through a LuxR family regulator in Streptomyces sp. SN-593.</title>
        <authorList>
            <person name="Panthee S."/>
            <person name="Kito N."/>
            <person name="Hayashi T."/>
            <person name="Shimizu T."/>
            <person name="Ishikawa J."/>
            <person name="Hamamoto H."/>
            <person name="Osada H."/>
            <person name="Takahashi S."/>
        </authorList>
    </citation>
    <scope>NUCLEOTIDE SEQUENCE [LARGE SCALE GENOMIC DNA]</scope>
    <source>
        <strain evidence="1 2">SN-593</strain>
    </source>
</reference>
<reference evidence="1 2" key="3">
    <citation type="journal article" date="2011" name="Nat. Chem. Biol.">
        <title>Reveromycin A biosynthesis uses RevG and RevJ for stereospecific spiroacetal formation.</title>
        <authorList>
            <person name="Takahashi S."/>
            <person name="Toyoda A."/>
            <person name="Sekiyama Y."/>
            <person name="Takagi H."/>
            <person name="Nogawa T."/>
            <person name="Uramoto M."/>
            <person name="Suzuki R."/>
            <person name="Koshino H."/>
            <person name="Kumano T."/>
            <person name="Panthee S."/>
            <person name="Dairi T."/>
            <person name="Ishikawa J."/>
            <person name="Ikeda H."/>
            <person name="Sakaki Y."/>
            <person name="Osada H."/>
        </authorList>
    </citation>
    <scope>NUCLEOTIDE SEQUENCE [LARGE SCALE GENOMIC DNA]</scope>
    <source>
        <strain evidence="1 2">SN-593</strain>
    </source>
</reference>
<dbReference type="InterPro" id="IPR054202">
    <property type="entry name" value="DUF6907"/>
</dbReference>
<dbReference type="Pfam" id="PF21848">
    <property type="entry name" value="DUF6907"/>
    <property type="match status" value="1"/>
</dbReference>
<accession>A0A7U3UUY1</accession>
<reference evidence="1 2" key="2">
    <citation type="journal article" date="2011" name="J. Antibiot.">
        <title>Furaquinocins I and J: novel polyketide isoprenoid hybrid compounds from Streptomyces reveromyceticus SN-593.</title>
        <authorList>
            <person name="Panthee S."/>
            <person name="Takahashi S."/>
            <person name="Takagi H."/>
            <person name="Nogawa T."/>
            <person name="Oowada E."/>
            <person name="Uramoto M."/>
            <person name="Osada H."/>
        </authorList>
    </citation>
    <scope>NUCLEOTIDE SEQUENCE [LARGE SCALE GENOMIC DNA]</scope>
    <source>
        <strain evidence="1 2">SN-593</strain>
    </source>
</reference>
<gene>
    <name evidence="1" type="ORF">RVR_5778</name>
</gene>
<proteinExistence type="predicted"/>
<dbReference type="EMBL" id="AP018365">
    <property type="protein sequence ID" value="BBA99239.1"/>
    <property type="molecule type" value="Genomic_DNA"/>
</dbReference>
<name>A0A7U3UUY1_9ACTN</name>
<keyword evidence="2" id="KW-1185">Reference proteome</keyword>
<dbReference type="AlphaFoldDB" id="A0A7U3UUY1"/>
<evidence type="ECO:0000313" key="2">
    <source>
        <dbReference type="Proteomes" id="UP000595703"/>
    </source>
</evidence>
<sequence length="107" mass="11518">MSTATRFCGKYDWCVQHDTSGDGLEHYGANVTVPLPVGVDPGIGGTSIMQAQVYGADQYDAPNVWLGVDQYDEMVLNADQVGQLIDSLDVLRAGLVRMRTQLQGGAK</sequence>
<protein>
    <submittedName>
        <fullName evidence="1">Uncharacterized protein</fullName>
    </submittedName>
</protein>
<dbReference type="KEGG" id="arev:RVR_5778"/>
<dbReference type="Proteomes" id="UP000595703">
    <property type="component" value="Chromosome"/>
</dbReference>
<evidence type="ECO:0000313" key="1">
    <source>
        <dbReference type="EMBL" id="BBA99239.1"/>
    </source>
</evidence>
<organism evidence="1 2">
    <name type="scientific">Actinacidiphila reveromycinica</name>
    <dbReference type="NCBI Taxonomy" id="659352"/>
    <lineage>
        <taxon>Bacteria</taxon>
        <taxon>Bacillati</taxon>
        <taxon>Actinomycetota</taxon>
        <taxon>Actinomycetes</taxon>
        <taxon>Kitasatosporales</taxon>
        <taxon>Streptomycetaceae</taxon>
        <taxon>Actinacidiphila</taxon>
    </lineage>
</organism>
<dbReference type="RefSeq" id="WP_202235256.1">
    <property type="nucleotide sequence ID" value="NZ_AP018365.1"/>
</dbReference>